<keyword evidence="2" id="KW-1185">Reference proteome</keyword>
<dbReference type="KEGG" id="pchm:VFPPC_15074"/>
<dbReference type="Proteomes" id="UP000078397">
    <property type="component" value="Unassembled WGS sequence"/>
</dbReference>
<protein>
    <submittedName>
        <fullName evidence="1">Uncharacterized protein</fullName>
    </submittedName>
</protein>
<dbReference type="GeneID" id="28856821"/>
<organism evidence="1 2">
    <name type="scientific">Pochonia chlamydosporia 170</name>
    <dbReference type="NCBI Taxonomy" id="1380566"/>
    <lineage>
        <taxon>Eukaryota</taxon>
        <taxon>Fungi</taxon>
        <taxon>Dikarya</taxon>
        <taxon>Ascomycota</taxon>
        <taxon>Pezizomycotina</taxon>
        <taxon>Sordariomycetes</taxon>
        <taxon>Hypocreomycetidae</taxon>
        <taxon>Hypocreales</taxon>
        <taxon>Clavicipitaceae</taxon>
        <taxon>Pochonia</taxon>
    </lineage>
</organism>
<dbReference type="EMBL" id="LSBJ02000001">
    <property type="protein sequence ID" value="OAQ72170.1"/>
    <property type="molecule type" value="Genomic_DNA"/>
</dbReference>
<dbReference type="AlphaFoldDB" id="A0A179G3U6"/>
<dbReference type="RefSeq" id="XP_018148253.1">
    <property type="nucleotide sequence ID" value="XM_018292827.1"/>
</dbReference>
<name>A0A179G3U6_METCM</name>
<evidence type="ECO:0000313" key="2">
    <source>
        <dbReference type="Proteomes" id="UP000078397"/>
    </source>
</evidence>
<accession>A0A179G3U6</accession>
<evidence type="ECO:0000313" key="1">
    <source>
        <dbReference type="EMBL" id="OAQ72170.1"/>
    </source>
</evidence>
<sequence>MSRLHTLSTGDTMAEAEAEAEAAVKVAPSHIILGPVEQSQLTGREPYHFQVDR</sequence>
<gene>
    <name evidence="1" type="ORF">VFPPC_15074</name>
</gene>
<proteinExistence type="predicted"/>
<reference evidence="1 2" key="1">
    <citation type="journal article" date="2016" name="PLoS Pathog.">
        <title>Biosynthesis of antibiotic leucinostatins in bio-control fungus Purpureocillium lilacinum and their inhibition on phytophthora revealed by genome mining.</title>
        <authorList>
            <person name="Wang G."/>
            <person name="Liu Z."/>
            <person name="Lin R."/>
            <person name="Li E."/>
            <person name="Mao Z."/>
            <person name="Ling J."/>
            <person name="Yang Y."/>
            <person name="Yin W.B."/>
            <person name="Xie B."/>
        </authorList>
    </citation>
    <scope>NUCLEOTIDE SEQUENCE [LARGE SCALE GENOMIC DNA]</scope>
    <source>
        <strain evidence="1">170</strain>
    </source>
</reference>
<comment type="caution">
    <text evidence="1">The sequence shown here is derived from an EMBL/GenBank/DDBJ whole genome shotgun (WGS) entry which is preliminary data.</text>
</comment>